<dbReference type="EMBL" id="LAZR01046148">
    <property type="protein sequence ID" value="KKK97221.1"/>
    <property type="molecule type" value="Genomic_DNA"/>
</dbReference>
<accession>A0A0F9CKQ1</accession>
<evidence type="ECO:0000259" key="4">
    <source>
        <dbReference type="PROSITE" id="PS51350"/>
    </source>
</evidence>
<dbReference type="GO" id="GO:0005737">
    <property type="term" value="C:cytoplasm"/>
    <property type="evidence" value="ECO:0007669"/>
    <property type="project" value="UniProtKB-SubCell"/>
</dbReference>
<dbReference type="PROSITE" id="PS00589">
    <property type="entry name" value="PTS_HPR_SER"/>
    <property type="match status" value="1"/>
</dbReference>
<dbReference type="Gene3D" id="3.30.1340.10">
    <property type="entry name" value="HPr-like"/>
    <property type="match status" value="1"/>
</dbReference>
<dbReference type="PRINTS" id="PR00107">
    <property type="entry name" value="PHOSPHOCPHPR"/>
</dbReference>
<dbReference type="PANTHER" id="PTHR33705">
    <property type="entry name" value="PHOSPHOCARRIER PROTEIN HPR"/>
    <property type="match status" value="1"/>
</dbReference>
<sequence length="122" mass="13454">TNLSFVNNKTMVSSPFALHFSSSWKKKNRKMFHSHYDTFLIKNKLGLHARAATVLAQLAVQFDASITLYQDDKQAAGDSVLGLMLLESSQGKEVKVVCEGPDAEPALAAIGALIEQRFNEQE</sequence>
<dbReference type="PANTHER" id="PTHR33705:SF2">
    <property type="entry name" value="PHOSPHOCARRIER PROTEIN NPR"/>
    <property type="match status" value="1"/>
</dbReference>
<comment type="subcellular location">
    <subcellularLocation>
        <location evidence="1">Cytoplasm</location>
    </subcellularLocation>
</comment>
<keyword evidence="2" id="KW-0963">Cytoplasm</keyword>
<dbReference type="InterPro" id="IPR001020">
    <property type="entry name" value="PTS_HPr_His_P_site"/>
</dbReference>
<name>A0A0F9CKQ1_9ZZZZ</name>
<evidence type="ECO:0000256" key="2">
    <source>
        <dbReference type="ARBA" id="ARBA00022490"/>
    </source>
</evidence>
<dbReference type="Pfam" id="PF00381">
    <property type="entry name" value="PTS-HPr"/>
    <property type="match status" value="1"/>
</dbReference>
<proteinExistence type="predicted"/>
<feature type="non-terminal residue" evidence="5">
    <location>
        <position position="1"/>
    </location>
</feature>
<protein>
    <recommendedName>
        <fullName evidence="4">HPr domain-containing protein</fullName>
    </recommendedName>
</protein>
<reference evidence="5" key="1">
    <citation type="journal article" date="2015" name="Nature">
        <title>Complex archaea that bridge the gap between prokaryotes and eukaryotes.</title>
        <authorList>
            <person name="Spang A."/>
            <person name="Saw J.H."/>
            <person name="Jorgensen S.L."/>
            <person name="Zaremba-Niedzwiedzka K."/>
            <person name="Martijn J."/>
            <person name="Lind A.E."/>
            <person name="van Eijk R."/>
            <person name="Schleper C."/>
            <person name="Guy L."/>
            <person name="Ettema T.J."/>
        </authorList>
    </citation>
    <scope>NUCLEOTIDE SEQUENCE</scope>
</reference>
<organism evidence="5">
    <name type="scientific">marine sediment metagenome</name>
    <dbReference type="NCBI Taxonomy" id="412755"/>
    <lineage>
        <taxon>unclassified sequences</taxon>
        <taxon>metagenomes</taxon>
        <taxon>ecological metagenomes</taxon>
    </lineage>
</organism>
<dbReference type="GO" id="GO:0009401">
    <property type="term" value="P:phosphoenolpyruvate-dependent sugar phosphotransferase system"/>
    <property type="evidence" value="ECO:0007669"/>
    <property type="project" value="UniProtKB-KW"/>
</dbReference>
<dbReference type="InterPro" id="IPR002114">
    <property type="entry name" value="PTS_HPr_Ser_P_site"/>
</dbReference>
<keyword evidence="3" id="KW-0598">Phosphotransferase system</keyword>
<dbReference type="InterPro" id="IPR000032">
    <property type="entry name" value="HPr-like"/>
</dbReference>
<gene>
    <name evidence="5" type="ORF">LCGC14_2654930</name>
</gene>
<dbReference type="SUPFAM" id="SSF55594">
    <property type="entry name" value="HPr-like"/>
    <property type="match status" value="1"/>
</dbReference>
<dbReference type="PROSITE" id="PS00369">
    <property type="entry name" value="PTS_HPR_HIS"/>
    <property type="match status" value="1"/>
</dbReference>
<dbReference type="InterPro" id="IPR035895">
    <property type="entry name" value="HPr-like_sf"/>
</dbReference>
<evidence type="ECO:0000313" key="5">
    <source>
        <dbReference type="EMBL" id="KKK97221.1"/>
    </source>
</evidence>
<feature type="domain" description="HPr" evidence="4">
    <location>
        <begin position="34"/>
        <end position="121"/>
    </location>
</feature>
<comment type="caution">
    <text evidence="5">The sequence shown here is derived from an EMBL/GenBank/DDBJ whole genome shotgun (WGS) entry which is preliminary data.</text>
</comment>
<dbReference type="AlphaFoldDB" id="A0A0F9CKQ1"/>
<dbReference type="InterPro" id="IPR050399">
    <property type="entry name" value="HPr"/>
</dbReference>
<dbReference type="PROSITE" id="PS51350">
    <property type="entry name" value="PTS_HPR_DOM"/>
    <property type="match status" value="1"/>
</dbReference>
<evidence type="ECO:0000256" key="3">
    <source>
        <dbReference type="ARBA" id="ARBA00022683"/>
    </source>
</evidence>
<evidence type="ECO:0000256" key="1">
    <source>
        <dbReference type="ARBA" id="ARBA00004496"/>
    </source>
</evidence>
<dbReference type="NCBIfam" id="TIGR01003">
    <property type="entry name" value="PTS_HPr_family"/>
    <property type="match status" value="1"/>
</dbReference>